<dbReference type="Gene3D" id="3.40.50.1820">
    <property type="entry name" value="alpha/beta hydrolase"/>
    <property type="match status" value="1"/>
</dbReference>
<evidence type="ECO:0000313" key="3">
    <source>
        <dbReference type="Proteomes" id="UP001465331"/>
    </source>
</evidence>
<dbReference type="InterPro" id="IPR029058">
    <property type="entry name" value="AB_hydrolase_fold"/>
</dbReference>
<dbReference type="InterPro" id="IPR000639">
    <property type="entry name" value="Epox_hydrolase-like"/>
</dbReference>
<gene>
    <name evidence="2" type="ORF">ABSH63_04615</name>
</gene>
<evidence type="ECO:0000313" key="2">
    <source>
        <dbReference type="EMBL" id="MES0873296.1"/>
    </source>
</evidence>
<proteinExistence type="predicted"/>
<protein>
    <submittedName>
        <fullName evidence="2">Alpha/beta fold hydrolase</fullName>
    </submittedName>
</protein>
<comment type="caution">
    <text evidence="2">The sequence shown here is derived from an EMBL/GenBank/DDBJ whole genome shotgun (WGS) entry which is preliminary data.</text>
</comment>
<dbReference type="SUPFAM" id="SSF53474">
    <property type="entry name" value="alpha/beta-Hydrolases"/>
    <property type="match status" value="1"/>
</dbReference>
<accession>A0ABV2A901</accession>
<sequence>MELCGAHGLRLAAEVAGESDWPPVLLLHGGGQTRHAWARTARRLASAGYFAIALDARGHGDSPWAPDGDYSADALVADLAAVRASLRSPPALVGASLGGLTSLLAIGEGPPDFARALVLVDIATRLEADGIARVLDFMRAHTGGFASMDEAAAAVAAYNPHRQARGTTGLRKNLRQREDGRWYWHWDPRFLDHATRSSAGEALVDQERREQAARRVCVPTLLVRGESSDVVSPEGARELQRLIPHAELFDVQNAGHMVAGDRNDVFSNAVIEFLRSRLPDGTLCR</sequence>
<dbReference type="GO" id="GO:0016787">
    <property type="term" value="F:hydrolase activity"/>
    <property type="evidence" value="ECO:0007669"/>
    <property type="project" value="UniProtKB-KW"/>
</dbReference>
<dbReference type="PRINTS" id="PR00412">
    <property type="entry name" value="EPOXHYDRLASE"/>
</dbReference>
<keyword evidence="3" id="KW-1185">Reference proteome</keyword>
<dbReference type="PANTHER" id="PTHR43194:SF2">
    <property type="entry name" value="PEROXISOMAL MEMBRANE PROTEIN LPX1"/>
    <property type="match status" value="1"/>
</dbReference>
<dbReference type="Proteomes" id="UP001465331">
    <property type="component" value="Unassembled WGS sequence"/>
</dbReference>
<name>A0ABV2A901_9GAMM</name>
<dbReference type="Pfam" id="PF00561">
    <property type="entry name" value="Abhydrolase_1"/>
    <property type="match status" value="1"/>
</dbReference>
<dbReference type="InterPro" id="IPR050228">
    <property type="entry name" value="Carboxylesterase_BioH"/>
</dbReference>
<feature type="domain" description="AB hydrolase-1" evidence="1">
    <location>
        <begin position="22"/>
        <end position="258"/>
    </location>
</feature>
<dbReference type="RefSeq" id="WP_352887852.1">
    <property type="nucleotide sequence ID" value="NZ_JBEPIJ010000004.1"/>
</dbReference>
<dbReference type="EMBL" id="JBEPIJ010000004">
    <property type="protein sequence ID" value="MES0873296.1"/>
    <property type="molecule type" value="Genomic_DNA"/>
</dbReference>
<reference evidence="2 3" key="1">
    <citation type="submission" date="2024-06" db="EMBL/GenBank/DDBJ databases">
        <authorList>
            <person name="Li Z."/>
            <person name="Jiang Y."/>
        </authorList>
    </citation>
    <scope>NUCLEOTIDE SEQUENCE [LARGE SCALE GENOMIC DNA]</scope>
    <source>
        <strain evidence="2 3">HSW-8</strain>
    </source>
</reference>
<dbReference type="PRINTS" id="PR00111">
    <property type="entry name" value="ABHYDROLASE"/>
</dbReference>
<evidence type="ECO:0000259" key="1">
    <source>
        <dbReference type="Pfam" id="PF00561"/>
    </source>
</evidence>
<organism evidence="2 3">
    <name type="scientific">Sinimarinibacterium thermocellulolyticum</name>
    <dbReference type="NCBI Taxonomy" id="3170016"/>
    <lineage>
        <taxon>Bacteria</taxon>
        <taxon>Pseudomonadati</taxon>
        <taxon>Pseudomonadota</taxon>
        <taxon>Gammaproteobacteria</taxon>
        <taxon>Nevskiales</taxon>
        <taxon>Nevskiaceae</taxon>
        <taxon>Sinimarinibacterium</taxon>
    </lineage>
</organism>
<keyword evidence="2" id="KW-0378">Hydrolase</keyword>
<dbReference type="InterPro" id="IPR000073">
    <property type="entry name" value="AB_hydrolase_1"/>
</dbReference>
<dbReference type="PANTHER" id="PTHR43194">
    <property type="entry name" value="HYDROLASE ALPHA/BETA FOLD FAMILY"/>
    <property type="match status" value="1"/>
</dbReference>